<dbReference type="PANTHER" id="PTHR30126">
    <property type="entry name" value="HTH-TYPE TRANSCRIPTIONAL REGULATOR"/>
    <property type="match status" value="1"/>
</dbReference>
<evidence type="ECO:0000259" key="5">
    <source>
        <dbReference type="PROSITE" id="PS50931"/>
    </source>
</evidence>
<name>A0A2K2F051_9CLOT</name>
<dbReference type="GO" id="GO:0000976">
    <property type="term" value="F:transcription cis-regulatory region binding"/>
    <property type="evidence" value="ECO:0007669"/>
    <property type="project" value="TreeGrafter"/>
</dbReference>
<dbReference type="KEGG" id="cthd:CDO33_12575"/>
<dbReference type="Gene3D" id="1.10.10.10">
    <property type="entry name" value="Winged helix-like DNA-binding domain superfamily/Winged helix DNA-binding domain"/>
    <property type="match status" value="1"/>
</dbReference>
<dbReference type="InterPro" id="IPR005119">
    <property type="entry name" value="LysR_subst-bd"/>
</dbReference>
<protein>
    <submittedName>
        <fullName evidence="6">LysR family transcriptional regulator</fullName>
    </submittedName>
</protein>
<organism evidence="6 7">
    <name type="scientific">Clostridium thermosuccinogenes</name>
    <dbReference type="NCBI Taxonomy" id="84032"/>
    <lineage>
        <taxon>Bacteria</taxon>
        <taxon>Bacillati</taxon>
        <taxon>Bacillota</taxon>
        <taxon>Clostridia</taxon>
        <taxon>Eubacteriales</taxon>
        <taxon>Clostridiaceae</taxon>
        <taxon>Clostridium</taxon>
    </lineage>
</organism>
<dbReference type="SUPFAM" id="SSF53850">
    <property type="entry name" value="Periplasmic binding protein-like II"/>
    <property type="match status" value="1"/>
</dbReference>
<dbReference type="PANTHER" id="PTHR30126:SF39">
    <property type="entry name" value="HTH-TYPE TRANSCRIPTIONAL REGULATOR CYSL"/>
    <property type="match status" value="1"/>
</dbReference>
<dbReference type="AlphaFoldDB" id="A0A2K2F051"/>
<dbReference type="GO" id="GO:0003700">
    <property type="term" value="F:DNA-binding transcription factor activity"/>
    <property type="evidence" value="ECO:0007669"/>
    <property type="project" value="InterPro"/>
</dbReference>
<dbReference type="Pfam" id="PF03466">
    <property type="entry name" value="LysR_substrate"/>
    <property type="match status" value="1"/>
</dbReference>
<evidence type="ECO:0000256" key="2">
    <source>
        <dbReference type="ARBA" id="ARBA00023015"/>
    </source>
</evidence>
<dbReference type="OrthoDB" id="88268at2"/>
<evidence type="ECO:0000313" key="6">
    <source>
        <dbReference type="EMBL" id="PNT97330.1"/>
    </source>
</evidence>
<dbReference type="Proteomes" id="UP000236151">
    <property type="component" value="Unassembled WGS sequence"/>
</dbReference>
<keyword evidence="4" id="KW-0804">Transcription</keyword>
<dbReference type="Gene3D" id="3.40.190.290">
    <property type="match status" value="1"/>
</dbReference>
<keyword evidence="3" id="KW-0238">DNA-binding</keyword>
<dbReference type="FunFam" id="1.10.10.10:FF:000001">
    <property type="entry name" value="LysR family transcriptional regulator"/>
    <property type="match status" value="1"/>
</dbReference>
<evidence type="ECO:0000256" key="1">
    <source>
        <dbReference type="ARBA" id="ARBA00009437"/>
    </source>
</evidence>
<dbReference type="InterPro" id="IPR036388">
    <property type="entry name" value="WH-like_DNA-bd_sf"/>
</dbReference>
<dbReference type="InterPro" id="IPR000847">
    <property type="entry name" value="LysR_HTH_N"/>
</dbReference>
<dbReference type="Pfam" id="PF00126">
    <property type="entry name" value="HTH_1"/>
    <property type="match status" value="1"/>
</dbReference>
<dbReference type="CDD" id="cd08420">
    <property type="entry name" value="PBP2_CysL_like"/>
    <property type="match status" value="1"/>
</dbReference>
<dbReference type="SUPFAM" id="SSF46785">
    <property type="entry name" value="Winged helix' DNA-binding domain"/>
    <property type="match status" value="1"/>
</dbReference>
<accession>A0A2K2F051</accession>
<dbReference type="PRINTS" id="PR00039">
    <property type="entry name" value="HTHLYSR"/>
</dbReference>
<evidence type="ECO:0000256" key="3">
    <source>
        <dbReference type="ARBA" id="ARBA00023125"/>
    </source>
</evidence>
<comment type="similarity">
    <text evidence="1">Belongs to the LysR transcriptional regulatory family.</text>
</comment>
<proteinExistence type="inferred from homology"/>
<sequence length="288" mass="32627">MTLKHLKIFVAVCETGSATAAGEKLYIAQPSISLAISELEDYYGIKLFDRIGKRLHITEAGKSFLQYATHIVGLFEDMEKGIKNFDAMGIIRIGTSITIGNCLLPGYITRFKQAHPQMDVKVIIDNSERIQHYILSNKIDIGLIEGAVHSSYIIEHRFRDDELVMICGNDHPFAYRKNVEISELQKESLILREEGSAGREIFDSTMTMHGLEVFPAWESISTQAIIRAVQANLGISVLPYLLVKDSLERKEISQFYINGIQFKRSFSVIYHKNKFLTESAKDFIALCR</sequence>
<feature type="domain" description="HTH lysR-type" evidence="5">
    <location>
        <begin position="1"/>
        <end position="58"/>
    </location>
</feature>
<dbReference type="EMBL" id="NIOJ01000038">
    <property type="protein sequence ID" value="PNT97330.1"/>
    <property type="molecule type" value="Genomic_DNA"/>
</dbReference>
<reference evidence="6 7" key="1">
    <citation type="submission" date="2017-06" db="EMBL/GenBank/DDBJ databases">
        <title>Investigating the central metabolism of Clostridium thermosuccinogenes.</title>
        <authorList>
            <person name="Koendjbiharie J.G."/>
            <person name="van Kranenburg R."/>
        </authorList>
    </citation>
    <scope>NUCLEOTIDE SEQUENCE [LARGE SCALE GENOMIC DNA]</scope>
    <source>
        <strain evidence="6 7">DSM 5806</strain>
    </source>
</reference>
<keyword evidence="7" id="KW-1185">Reference proteome</keyword>
<evidence type="ECO:0000313" key="7">
    <source>
        <dbReference type="Proteomes" id="UP000236151"/>
    </source>
</evidence>
<keyword evidence="2" id="KW-0805">Transcription regulation</keyword>
<dbReference type="PROSITE" id="PS50931">
    <property type="entry name" value="HTH_LYSR"/>
    <property type="match status" value="1"/>
</dbReference>
<comment type="caution">
    <text evidence="6">The sequence shown here is derived from an EMBL/GenBank/DDBJ whole genome shotgun (WGS) entry which is preliminary data.</text>
</comment>
<evidence type="ECO:0000256" key="4">
    <source>
        <dbReference type="ARBA" id="ARBA00023163"/>
    </source>
</evidence>
<gene>
    <name evidence="6" type="ORF">CDQ84_13505</name>
</gene>
<dbReference type="RefSeq" id="WP_103082262.1">
    <property type="nucleotide sequence ID" value="NZ_CP021850.1"/>
</dbReference>
<dbReference type="InterPro" id="IPR036390">
    <property type="entry name" value="WH_DNA-bd_sf"/>
</dbReference>